<evidence type="ECO:0000256" key="1">
    <source>
        <dbReference type="SAM" id="Phobius"/>
    </source>
</evidence>
<dbReference type="EMBL" id="JAZHFS010000001">
    <property type="protein sequence ID" value="MEF2110765.1"/>
    <property type="molecule type" value="Genomic_DNA"/>
</dbReference>
<dbReference type="InterPro" id="IPR055729">
    <property type="entry name" value="DUF7305"/>
</dbReference>
<gene>
    <name evidence="3" type="ORF">SJI18_00405</name>
</gene>
<keyword evidence="4" id="KW-1185">Reference proteome</keyword>
<keyword evidence="1" id="KW-1133">Transmembrane helix</keyword>
<dbReference type="RefSeq" id="WP_216247286.1">
    <property type="nucleotide sequence ID" value="NZ_JAZHFS010000001.1"/>
</dbReference>
<sequence length="397" mass="41707">MQKKRKGASLLVVIAITGIVTIICATLGTAMIFENKHSIRQEKKTQAYFIAKAGAAATVKALSTMNTSDIESAIVSSPTHSIVSDDTKFGVGKFKTTITKVDDSLSVTSVGEVLYGANDNVTDSVTSVLTKVTSAGVTTNSAIFGVNSINVNQGCSPGNIIGDIGTSSTNNGAIYYFADNLINGSICIPISGDGSKIVTKSSWTGDKTIKKANNSYIDAPFPETLTSMGTFTTGNGNNKSINAGTCYNEIKIENNSILTINIGSGDNKLRIKKLSLAGNIIINGTGRLLLYVDDYILTGWGSKINYVNGEEDCSKLVLYNNALKLDLNNGVKINGEIYAPNTIINLDGGVEIKGSIVGKDINVTGGAKVTFISCSIPIPTGDTGGTGGSGYQQRYWK</sequence>
<feature type="domain" description="DUF7305" evidence="2">
    <location>
        <begin position="231"/>
        <end position="371"/>
    </location>
</feature>
<evidence type="ECO:0000313" key="4">
    <source>
        <dbReference type="Proteomes" id="UP001498469"/>
    </source>
</evidence>
<name>A0ABU7UJW4_9CLOT</name>
<evidence type="ECO:0000313" key="3">
    <source>
        <dbReference type="EMBL" id="MEF2110765.1"/>
    </source>
</evidence>
<dbReference type="Proteomes" id="UP001498469">
    <property type="component" value="Unassembled WGS sequence"/>
</dbReference>
<proteinExistence type="predicted"/>
<accession>A0ABU7UJW4</accession>
<evidence type="ECO:0000259" key="2">
    <source>
        <dbReference type="Pfam" id="PF23981"/>
    </source>
</evidence>
<protein>
    <recommendedName>
        <fullName evidence="2">DUF7305 domain-containing protein</fullName>
    </recommendedName>
</protein>
<keyword evidence="1" id="KW-0812">Transmembrane</keyword>
<feature type="transmembrane region" description="Helical" evidence="1">
    <location>
        <begin position="7"/>
        <end position="33"/>
    </location>
</feature>
<reference evidence="3 4" key="1">
    <citation type="submission" date="2023-11" db="EMBL/GenBank/DDBJ databases">
        <title>Draft genome sequence of a psychrophilic Clostridium strain from permafrost water brine.</title>
        <authorList>
            <person name="Shcherbakova V.A."/>
            <person name="Trubitsyn V.E."/>
            <person name="Zakharyuk A.G."/>
        </authorList>
    </citation>
    <scope>NUCLEOTIDE SEQUENCE [LARGE SCALE GENOMIC DNA]</scope>
    <source>
        <strain evidence="3 4">14F</strain>
    </source>
</reference>
<dbReference type="Pfam" id="PF23981">
    <property type="entry name" value="DUF7305"/>
    <property type="match status" value="1"/>
</dbReference>
<keyword evidence="1" id="KW-0472">Membrane</keyword>
<organism evidence="3 4">
    <name type="scientific">Clostridium frigoriphilum</name>
    <dbReference type="NCBI Taxonomy" id="443253"/>
    <lineage>
        <taxon>Bacteria</taxon>
        <taxon>Bacillati</taxon>
        <taxon>Bacillota</taxon>
        <taxon>Clostridia</taxon>
        <taxon>Eubacteriales</taxon>
        <taxon>Clostridiaceae</taxon>
        <taxon>Clostridium</taxon>
    </lineage>
</organism>
<comment type="caution">
    <text evidence="3">The sequence shown here is derived from an EMBL/GenBank/DDBJ whole genome shotgun (WGS) entry which is preliminary data.</text>
</comment>